<dbReference type="EMBL" id="CP025958">
    <property type="protein sequence ID" value="AWM38564.1"/>
    <property type="molecule type" value="Genomic_DNA"/>
</dbReference>
<name>A0A2Z3HA52_9BACT</name>
<dbReference type="Gene3D" id="2.40.10.480">
    <property type="match status" value="1"/>
</dbReference>
<organism evidence="3 4">
    <name type="scientific">Gemmata obscuriglobus</name>
    <dbReference type="NCBI Taxonomy" id="114"/>
    <lineage>
        <taxon>Bacteria</taxon>
        <taxon>Pseudomonadati</taxon>
        <taxon>Planctomycetota</taxon>
        <taxon>Planctomycetia</taxon>
        <taxon>Gemmatales</taxon>
        <taxon>Gemmataceae</taxon>
        <taxon>Gemmata</taxon>
    </lineage>
</organism>
<dbReference type="InterPro" id="IPR018391">
    <property type="entry name" value="PQQ_b-propeller_rpt"/>
</dbReference>
<dbReference type="PANTHER" id="PTHR34512:SF30">
    <property type="entry name" value="OUTER MEMBRANE PROTEIN ASSEMBLY FACTOR BAMB"/>
    <property type="match status" value="1"/>
</dbReference>
<dbReference type="KEGG" id="gog:C1280_17315"/>
<feature type="compositionally biased region" description="Basic and acidic residues" evidence="1">
    <location>
        <begin position="41"/>
        <end position="55"/>
    </location>
</feature>
<dbReference type="InterPro" id="IPR011990">
    <property type="entry name" value="TPR-like_helical_dom_sf"/>
</dbReference>
<dbReference type="OrthoDB" id="242013at2"/>
<sequence length="1664" mass="184223">MRGSKLRLLSAGVLAALFAWLVTWAGHVANGQPAVIGVAQAKKDGKDDKNKKEDRSELDENLPFSVPYDRDAKNQLKAARDYLDFKDPPYNTICPLLQNILDAKSDTFFDVKYKVGETVRINRISVKTEANRIIAEFKAEGLQFYQQAYGATASALLDDAIKANCDPALLSDVSQRYFNTRAGAEATVLLGTLHLERGNYLEAAYAFERLLPRKDVEDILTPRTLFKTALAFKRSGDPRHADLYKPAEEKLFKAARDGIKFGRTVFTLDRLRSELARPVELVRSNAVVGEWAQRGGNAGRNAVVDGGPPFLDKVFGFPMFYSGDDEANLWIKGELEKLFARDARASKSTPLPGTFPVTTGDTIVFRSYDGVYGVATRDRVQGGRVVRAGDILWRSKTTAGLYQLIKSDETHDVDMSRDAKSWWGTYNTRTVKVHNILHENPLIGSLAHDGQNVYFVDDLAITPPPVYNNPEFGINSGPQFRHSGDLAEMVRAGRLAAVDIKSGNIRWELGRVKAPPPDSDGKAPPPAPLPNSLTEEEADKTTDAFRLCLDAVFLGAPMPLNGKLYVLIEQAGVMRLLCLDPKTLVKVPGPDPTPKPALVWTQKLGKPNSTLPTDSVRRYQGCTLAASDGIIICPTNSGVVVAVDVMSRSLLWAHGYRQVSPAPPRGFDPNTGMPIVPEQLPDDRWRSAGPIVSGGRVILTAYDSRKLECLDLRTGKILWTVNHDANDLYVGGVANDRVIVVGKNQMRAYRLGGEDTDKKAPKAAWGPVTIPTPTGHGAVGRNAFYVPVRQDAAGKDTVPAGEIWAINIEDGKVLSKTGARKRNDTETLARYGIGNLVFQDGMVYSQSPWEVAAYPQLELKIAEMNRLLDKNPKDPIGLLARGELRLDDGKLKDAIADFKDAERNNLPVEKKPLLREKLYIAYTELLRADFNGGESVLSEYEALCEVPALGEETAEDRLRREDEIRRRKRLYYYLLARGRETQERLGEAFDHYLALANLGEGKQLLDMPDEPNVKMRPDVWARGRLEVMIRRAATPEAKRSLEARVEKEWGLVKGGTDLGRLREFVAVFGPFFASGTEAQFKLADVLLSTNNEADAREAQTCLAHLRASSDDATTRARATEALAQVMIKSRMMEDAVGLYFQLGKEYPNVVIRDGKTGADFLTNLLTDKRLLPFLEPSRYPLPTRVKAEMAGPSANMNNGSQIEIEPPADLFPAYRRLRYTLDGSTGLFALRVFDRSTGAVRATFPHMQSPNMYSRNGQPIPWSKFVQGHGHLMLVQMGLTLYCYDLAEKKVLWDKNLMPDNPLQPGGSYQIDVLPNGDCELYLLPNTQKVPLGRSAVLQAGYCAVLTSDGLEAVEPVSRRVLWVRKNVSERTSLYGDGRYLVLIDVDSNTRKPVSTKLLRATDGVQVEGSPDSGEVLKNARSYRLFGRHALITSGADNEPRVLRLYDLATGKDVWKKEYDSKAVPITAPLNADWTGALKADGTAEVISVRTGETITTLKLDPKNLEAHLVPCVGAQVLADSDRYYLILDRDPNAASTNGNRPVQVQNNAMLRAQKVNGPVYAFDRVSGKRLWLYEGVLEHQWLVLEQFAELPVLIATAPVMNQNNVYSHAVVVIEKERGRLILDTSVVYNGNLFQSLAIDPKNGTIRMSRFDTSVLISPDEKKP</sequence>
<dbReference type="Proteomes" id="UP000245802">
    <property type="component" value="Chromosome"/>
</dbReference>
<feature type="region of interest" description="Disordered" evidence="1">
    <location>
        <begin position="40"/>
        <end position="63"/>
    </location>
</feature>
<dbReference type="InterPro" id="IPR002372">
    <property type="entry name" value="PQQ_rpt_dom"/>
</dbReference>
<dbReference type="Gene3D" id="2.130.10.10">
    <property type="entry name" value="YVTN repeat-like/Quinoprotein amine dehydrogenase"/>
    <property type="match status" value="2"/>
</dbReference>
<accession>A0A2Z3HA52</accession>
<dbReference type="InterPro" id="IPR011047">
    <property type="entry name" value="Quinoprotein_ADH-like_sf"/>
</dbReference>
<evidence type="ECO:0000256" key="1">
    <source>
        <dbReference type="SAM" id="MobiDB-lite"/>
    </source>
</evidence>
<evidence type="ECO:0000259" key="2">
    <source>
        <dbReference type="Pfam" id="PF13360"/>
    </source>
</evidence>
<dbReference type="Pfam" id="PF13360">
    <property type="entry name" value="PQQ_2"/>
    <property type="match status" value="1"/>
</dbReference>
<evidence type="ECO:0000313" key="4">
    <source>
        <dbReference type="Proteomes" id="UP000245802"/>
    </source>
</evidence>
<feature type="domain" description="Pyrrolo-quinoline quinone repeat" evidence="2">
    <location>
        <begin position="637"/>
        <end position="824"/>
    </location>
</feature>
<gene>
    <name evidence="3" type="ORF">C1280_17315</name>
</gene>
<dbReference type="Gene3D" id="1.25.40.10">
    <property type="entry name" value="Tetratricopeptide repeat domain"/>
    <property type="match status" value="1"/>
</dbReference>
<feature type="region of interest" description="Disordered" evidence="1">
    <location>
        <begin position="510"/>
        <end position="536"/>
    </location>
</feature>
<proteinExistence type="predicted"/>
<dbReference type="PANTHER" id="PTHR34512">
    <property type="entry name" value="CELL SURFACE PROTEIN"/>
    <property type="match status" value="1"/>
</dbReference>
<dbReference type="SMART" id="SM00564">
    <property type="entry name" value="PQQ"/>
    <property type="match status" value="6"/>
</dbReference>
<dbReference type="InterPro" id="IPR015943">
    <property type="entry name" value="WD40/YVTN_repeat-like_dom_sf"/>
</dbReference>
<dbReference type="RefSeq" id="WP_010042335.1">
    <property type="nucleotide sequence ID" value="NZ_CP025958.1"/>
</dbReference>
<protein>
    <recommendedName>
        <fullName evidence="2">Pyrrolo-quinoline quinone repeat domain-containing protein</fullName>
    </recommendedName>
</protein>
<evidence type="ECO:0000313" key="3">
    <source>
        <dbReference type="EMBL" id="AWM38564.1"/>
    </source>
</evidence>
<dbReference type="SUPFAM" id="SSF50998">
    <property type="entry name" value="Quinoprotein alcohol dehydrogenase-like"/>
    <property type="match status" value="2"/>
</dbReference>
<reference evidence="3 4" key="1">
    <citation type="submission" date="2018-01" db="EMBL/GenBank/DDBJ databases">
        <title>G. obscuriglobus.</title>
        <authorList>
            <person name="Franke J."/>
            <person name="Blomberg W."/>
            <person name="Selmecki A."/>
        </authorList>
    </citation>
    <scope>NUCLEOTIDE SEQUENCE [LARGE SCALE GENOMIC DNA]</scope>
    <source>
        <strain evidence="3 4">DSM 5831</strain>
    </source>
</reference>
<keyword evidence="4" id="KW-1185">Reference proteome</keyword>
<feature type="compositionally biased region" description="Pro residues" evidence="1">
    <location>
        <begin position="514"/>
        <end position="529"/>
    </location>
</feature>